<keyword evidence="6" id="KW-1006">Bacterial flagellum protein export</keyword>
<reference evidence="9" key="1">
    <citation type="journal article" date="2019" name="Int. J. Syst. Evol. Microbiol.">
        <title>The Global Catalogue of Microorganisms (GCM) 10K type strain sequencing project: providing services to taxonomists for standard genome sequencing and annotation.</title>
        <authorList>
            <consortium name="The Broad Institute Genomics Platform"/>
            <consortium name="The Broad Institute Genome Sequencing Center for Infectious Disease"/>
            <person name="Wu L."/>
            <person name="Ma J."/>
        </authorList>
    </citation>
    <scope>NUCLEOTIDE SEQUENCE [LARGE SCALE GENOMIC DNA]</scope>
    <source>
        <strain evidence="9">JCM 13008</strain>
    </source>
</reference>
<evidence type="ECO:0000256" key="2">
    <source>
        <dbReference type="ARBA" id="ARBA00006602"/>
    </source>
</evidence>
<evidence type="ECO:0000256" key="4">
    <source>
        <dbReference type="ARBA" id="ARBA00022795"/>
    </source>
</evidence>
<dbReference type="PANTHER" id="PTHR34982:SF1">
    <property type="entry name" value="FLAGELLAR ASSEMBLY PROTEIN FLIH"/>
    <property type="match status" value="1"/>
</dbReference>
<keyword evidence="4" id="KW-1005">Bacterial flagellum biogenesis</keyword>
<evidence type="ECO:0000256" key="3">
    <source>
        <dbReference type="ARBA" id="ARBA00022448"/>
    </source>
</evidence>
<feature type="domain" description="Flagellar assembly protein FliH/Type III secretion system HrpE" evidence="7">
    <location>
        <begin position="106"/>
        <end position="221"/>
    </location>
</feature>
<keyword evidence="5" id="KW-0653">Protein transport</keyword>
<dbReference type="EMBL" id="BAAALG010000007">
    <property type="protein sequence ID" value="GAA1101180.1"/>
    <property type="molecule type" value="Genomic_DNA"/>
</dbReference>
<evidence type="ECO:0000256" key="6">
    <source>
        <dbReference type="ARBA" id="ARBA00023225"/>
    </source>
</evidence>
<organism evidence="8 9">
    <name type="scientific">Nocardioides dubius</name>
    <dbReference type="NCBI Taxonomy" id="317019"/>
    <lineage>
        <taxon>Bacteria</taxon>
        <taxon>Bacillati</taxon>
        <taxon>Actinomycetota</taxon>
        <taxon>Actinomycetes</taxon>
        <taxon>Propionibacteriales</taxon>
        <taxon>Nocardioidaceae</taxon>
        <taxon>Nocardioides</taxon>
    </lineage>
</organism>
<dbReference type="PANTHER" id="PTHR34982">
    <property type="entry name" value="YOP PROTEINS TRANSLOCATION PROTEIN L"/>
    <property type="match status" value="1"/>
</dbReference>
<dbReference type="RefSeq" id="WP_343993767.1">
    <property type="nucleotide sequence ID" value="NZ_BAAALG010000007.1"/>
</dbReference>
<evidence type="ECO:0000313" key="8">
    <source>
        <dbReference type="EMBL" id="GAA1101180.1"/>
    </source>
</evidence>
<gene>
    <name evidence="8" type="ORF">GCM10009668_19250</name>
</gene>
<dbReference type="Proteomes" id="UP001501581">
    <property type="component" value="Unassembled WGS sequence"/>
</dbReference>
<name>A0ABP4ED96_9ACTN</name>
<proteinExistence type="inferred from homology"/>
<dbReference type="InterPro" id="IPR051472">
    <property type="entry name" value="T3SS_Stator/FliH"/>
</dbReference>
<comment type="similarity">
    <text evidence="2">Belongs to the FliH family.</text>
</comment>
<comment type="function">
    <text evidence="1">Needed for flagellar regrowth and assembly.</text>
</comment>
<accession>A0ABP4ED96</accession>
<evidence type="ECO:0000259" key="7">
    <source>
        <dbReference type="Pfam" id="PF02108"/>
    </source>
</evidence>
<comment type="caution">
    <text evidence="8">The sequence shown here is derived from an EMBL/GenBank/DDBJ whole genome shotgun (WGS) entry which is preliminary data.</text>
</comment>
<evidence type="ECO:0000256" key="1">
    <source>
        <dbReference type="ARBA" id="ARBA00003041"/>
    </source>
</evidence>
<dbReference type="InterPro" id="IPR018035">
    <property type="entry name" value="Flagellar_FliH/T3SS_HrpE"/>
</dbReference>
<keyword evidence="3" id="KW-0813">Transport</keyword>
<keyword evidence="9" id="KW-1185">Reference proteome</keyword>
<evidence type="ECO:0000313" key="9">
    <source>
        <dbReference type="Proteomes" id="UP001501581"/>
    </source>
</evidence>
<protein>
    <recommendedName>
        <fullName evidence="7">Flagellar assembly protein FliH/Type III secretion system HrpE domain-containing protein</fullName>
    </recommendedName>
</protein>
<sequence>MSSSTEAVVLRGGAADEVAALPAPDFRAGDWTRYGASAALGDTVTEHTLAALTTSATAAAQAQGYSVGWAEGRRRAAEEAAVEAAATTERSQIAEARREAQHCAALATLAQAADDLRAQIAASCERIEQQATELAVALTRQLMERELAATPAVDTVRRVLAVMPEDPTAQVRLAPSLASEPVVTDLAARGVRIVADPALHPGDAVVETDTQVLDLRISAAMARIEAVLR</sequence>
<dbReference type="Pfam" id="PF02108">
    <property type="entry name" value="FliH"/>
    <property type="match status" value="1"/>
</dbReference>
<evidence type="ECO:0000256" key="5">
    <source>
        <dbReference type="ARBA" id="ARBA00022927"/>
    </source>
</evidence>